<accession>A0A0U1P7A4</accession>
<sequence length="179" mass="18656">MKMKLASIIVSAALLAPAAAMANTPVQLSVPGVNLPSGNVTGARLNVLYGHTSSVTGVNFSLLGLSDIDTFKGLNFGLAFGVNRTRSMMTGLEFGLANWNDGNAKGADFGAVNYTAGNFTGAQFGTFNYAGSLNGLQFGLVNATDHINKGIQIGLINYDKSGTFLSKSLPVFPIVNARF</sequence>
<evidence type="ECO:0008006" key="4">
    <source>
        <dbReference type="Google" id="ProtNLM"/>
    </source>
</evidence>
<dbReference type="NCBIfam" id="NF047436">
    <property type="entry name" value="LA_2272_repeat"/>
    <property type="match status" value="1"/>
</dbReference>
<proteinExistence type="predicted"/>
<feature type="signal peptide" evidence="1">
    <location>
        <begin position="1"/>
        <end position="22"/>
    </location>
</feature>
<dbReference type="eggNOG" id="ENOG5033HC1">
    <property type="taxonomic scope" value="Bacteria"/>
</dbReference>
<evidence type="ECO:0000313" key="2">
    <source>
        <dbReference type="EMBL" id="GAD30480.1"/>
    </source>
</evidence>
<feature type="chain" id="PRO_5006712561" description="PhaC PHA synthase" evidence="1">
    <location>
        <begin position="23"/>
        <end position="179"/>
    </location>
</feature>
<dbReference type="HOGENOM" id="CLU_112409_0_0_6"/>
<reference evidence="3" key="1">
    <citation type="submission" date="2012-12" db="EMBL/GenBank/DDBJ databases">
        <title>Genome Sequence of Photobacterium leiognathi lrivu.4.1.</title>
        <authorList>
            <person name="Urbanczyk H."/>
            <person name="Ogura Y."/>
            <person name="Hayashi T."/>
            <person name="Dunlap P.V."/>
        </authorList>
    </citation>
    <scope>NUCLEOTIDE SEQUENCE [LARGE SCALE GENOMIC DNA]</scope>
    <source>
        <strain evidence="3">lrivu.4.1</strain>
    </source>
</reference>
<dbReference type="InterPro" id="IPR058093">
    <property type="entry name" value="LA_2272-like"/>
</dbReference>
<gene>
    <name evidence="2" type="ORF">PLEI_2136</name>
</gene>
<protein>
    <recommendedName>
        <fullName evidence="4">PhaC PHA synthase</fullName>
    </recommendedName>
</protein>
<dbReference type="Proteomes" id="UP000030675">
    <property type="component" value="Unassembled WGS sequence"/>
</dbReference>
<keyword evidence="1" id="KW-0732">Signal</keyword>
<evidence type="ECO:0000256" key="1">
    <source>
        <dbReference type="SAM" id="SignalP"/>
    </source>
</evidence>
<name>A0A0U1P7A4_PHOLE</name>
<organism evidence="2 3">
    <name type="scientific">Photobacterium leiognathi lrivu.4.1</name>
    <dbReference type="NCBI Taxonomy" id="1248232"/>
    <lineage>
        <taxon>Bacteria</taxon>
        <taxon>Pseudomonadati</taxon>
        <taxon>Pseudomonadota</taxon>
        <taxon>Gammaproteobacteria</taxon>
        <taxon>Vibrionales</taxon>
        <taxon>Vibrionaceae</taxon>
        <taxon>Photobacterium</taxon>
    </lineage>
</organism>
<dbReference type="AlphaFoldDB" id="A0A0U1P7A4"/>
<dbReference type="RefSeq" id="WP_023933172.1">
    <property type="nucleotide sequence ID" value="NZ_DF196819.1"/>
</dbReference>
<evidence type="ECO:0000313" key="3">
    <source>
        <dbReference type="Proteomes" id="UP000030675"/>
    </source>
</evidence>
<dbReference type="EMBL" id="DF196819">
    <property type="protein sequence ID" value="GAD30480.1"/>
    <property type="molecule type" value="Genomic_DNA"/>
</dbReference>